<gene>
    <name evidence="1" type="ORF">Patl1_30552</name>
</gene>
<name>A0ACC1AB11_9ROSI</name>
<dbReference type="Proteomes" id="UP001164250">
    <property type="component" value="Chromosome 11"/>
</dbReference>
<reference evidence="2" key="1">
    <citation type="journal article" date="2023" name="G3 (Bethesda)">
        <title>Genome assembly and association tests identify interacting loci associated with vigor, precocity, and sex in interspecific pistachio rootstocks.</title>
        <authorList>
            <person name="Palmer W."/>
            <person name="Jacygrad E."/>
            <person name="Sagayaradj S."/>
            <person name="Cavanaugh K."/>
            <person name="Han R."/>
            <person name="Bertier L."/>
            <person name="Beede B."/>
            <person name="Kafkas S."/>
            <person name="Golino D."/>
            <person name="Preece J."/>
            <person name="Michelmore R."/>
        </authorList>
    </citation>
    <scope>NUCLEOTIDE SEQUENCE [LARGE SCALE GENOMIC DNA]</scope>
</reference>
<accession>A0ACC1AB11</accession>
<keyword evidence="2" id="KW-1185">Reference proteome</keyword>
<comment type="caution">
    <text evidence="1">The sequence shown here is derived from an EMBL/GenBank/DDBJ whole genome shotgun (WGS) entry which is preliminary data.</text>
</comment>
<sequence>MANNSVTTQPPPGHPPRKGLFRYIAIFLLSIIVIVGVAVLIIWWIVKPKQLVYTIEDASIHNYNLTGNSRLNSTFDFNIRAYNPNGRASIDYDSIEVSAEYENQNIAFTTLEPFQQPTRNVTHLEANLVAQNIALPKSISNDLRRDKSKGEIDLDVRLKAKIRFKVGLWKSDHRTMRIICSPVTIHFSSSKNFERTECEIDI</sequence>
<protein>
    <submittedName>
        <fullName evidence="1">Uncharacterized protein</fullName>
    </submittedName>
</protein>
<dbReference type="EMBL" id="CM047907">
    <property type="protein sequence ID" value="KAJ0084227.1"/>
    <property type="molecule type" value="Genomic_DNA"/>
</dbReference>
<evidence type="ECO:0000313" key="2">
    <source>
        <dbReference type="Proteomes" id="UP001164250"/>
    </source>
</evidence>
<evidence type="ECO:0000313" key="1">
    <source>
        <dbReference type="EMBL" id="KAJ0084227.1"/>
    </source>
</evidence>
<proteinExistence type="predicted"/>
<organism evidence="1 2">
    <name type="scientific">Pistacia atlantica</name>
    <dbReference type="NCBI Taxonomy" id="434234"/>
    <lineage>
        <taxon>Eukaryota</taxon>
        <taxon>Viridiplantae</taxon>
        <taxon>Streptophyta</taxon>
        <taxon>Embryophyta</taxon>
        <taxon>Tracheophyta</taxon>
        <taxon>Spermatophyta</taxon>
        <taxon>Magnoliopsida</taxon>
        <taxon>eudicotyledons</taxon>
        <taxon>Gunneridae</taxon>
        <taxon>Pentapetalae</taxon>
        <taxon>rosids</taxon>
        <taxon>malvids</taxon>
        <taxon>Sapindales</taxon>
        <taxon>Anacardiaceae</taxon>
        <taxon>Pistacia</taxon>
    </lineage>
</organism>